<dbReference type="InterPro" id="IPR029058">
    <property type="entry name" value="AB_hydrolase_fold"/>
</dbReference>
<dbReference type="Gene3D" id="3.40.50.1820">
    <property type="entry name" value="alpha/beta hydrolase"/>
    <property type="match status" value="1"/>
</dbReference>
<feature type="domain" description="AB hydrolase-1" evidence="1">
    <location>
        <begin position="22"/>
        <end position="269"/>
    </location>
</feature>
<organism evidence="2">
    <name type="scientific">freshwater metagenome</name>
    <dbReference type="NCBI Taxonomy" id="449393"/>
    <lineage>
        <taxon>unclassified sequences</taxon>
        <taxon>metagenomes</taxon>
        <taxon>ecological metagenomes</taxon>
    </lineage>
</organism>
<gene>
    <name evidence="2" type="ORF">UFOPK1392_01795</name>
    <name evidence="3" type="ORF">UFOPK3733_00062</name>
</gene>
<dbReference type="EMBL" id="CAEMXZ010000095">
    <property type="protein sequence ID" value="CAB4324032.1"/>
    <property type="molecule type" value="Genomic_DNA"/>
</dbReference>
<dbReference type="InterPro" id="IPR000073">
    <property type="entry name" value="AB_hydrolase_1"/>
</dbReference>
<dbReference type="PANTHER" id="PTHR43433:SF5">
    <property type="entry name" value="AB HYDROLASE-1 DOMAIN-CONTAINING PROTEIN"/>
    <property type="match status" value="1"/>
</dbReference>
<evidence type="ECO:0000313" key="2">
    <source>
        <dbReference type="EMBL" id="CAB4324032.1"/>
    </source>
</evidence>
<dbReference type="EMBL" id="CAFBNC010000001">
    <property type="protein sequence ID" value="CAB4920826.1"/>
    <property type="molecule type" value="Genomic_DNA"/>
</dbReference>
<dbReference type="AlphaFoldDB" id="A0A6J5YKC5"/>
<dbReference type="PANTHER" id="PTHR43433">
    <property type="entry name" value="HYDROLASE, ALPHA/BETA FOLD FAMILY PROTEIN"/>
    <property type="match status" value="1"/>
</dbReference>
<sequence length="290" mass="31132">MRAESNGIEIEYETFGDPTDVPLLLVAGNGAQLVWWHTEFCQGLADRGFYVIRFDNRDCGRSTWIDSEIDVMEAAASFMQGLDVEVPYTLGDMAADSWGLCDALGLDRVHLFGESMGGMIVQQMAIDAPSRVRSLVSAFSTTGDPDVGQPTPEALAALLNEPAEGRQGYIDQCVTVGMFWAGSEFGDPDQIAERAALSFDRGIAPQGGSNQLLAILTAPSRTDALRKLDVPSLIIHGDIDPLIPISGGERTAEALSGSEFLRMEGYGHDFPPSSWATVIHHVTALAARAG</sequence>
<proteinExistence type="predicted"/>
<dbReference type="GO" id="GO:0046503">
    <property type="term" value="P:glycerolipid catabolic process"/>
    <property type="evidence" value="ECO:0007669"/>
    <property type="project" value="TreeGrafter"/>
</dbReference>
<protein>
    <submittedName>
        <fullName evidence="2">Unannotated protein</fullName>
    </submittedName>
</protein>
<name>A0A6J5YKC5_9ZZZZ</name>
<evidence type="ECO:0000313" key="3">
    <source>
        <dbReference type="EMBL" id="CAB4920826.1"/>
    </source>
</evidence>
<evidence type="ECO:0000259" key="1">
    <source>
        <dbReference type="Pfam" id="PF00561"/>
    </source>
</evidence>
<dbReference type="GO" id="GO:0004806">
    <property type="term" value="F:triacylglycerol lipase activity"/>
    <property type="evidence" value="ECO:0007669"/>
    <property type="project" value="TreeGrafter"/>
</dbReference>
<dbReference type="InterPro" id="IPR050471">
    <property type="entry name" value="AB_hydrolase"/>
</dbReference>
<reference evidence="2" key="1">
    <citation type="submission" date="2020-05" db="EMBL/GenBank/DDBJ databases">
        <authorList>
            <person name="Chiriac C."/>
            <person name="Salcher M."/>
            <person name="Ghai R."/>
            <person name="Kavagutti S V."/>
        </authorList>
    </citation>
    <scope>NUCLEOTIDE SEQUENCE</scope>
</reference>
<accession>A0A6J5YKC5</accession>
<dbReference type="Pfam" id="PF00561">
    <property type="entry name" value="Abhydrolase_1"/>
    <property type="match status" value="1"/>
</dbReference>
<dbReference type="SUPFAM" id="SSF53474">
    <property type="entry name" value="alpha/beta-Hydrolases"/>
    <property type="match status" value="1"/>
</dbReference>